<dbReference type="PANTHER" id="PTHR47959:SF13">
    <property type="entry name" value="ATP-DEPENDENT RNA HELICASE RHLE"/>
    <property type="match status" value="1"/>
</dbReference>
<dbReference type="AlphaFoldDB" id="A0A2U1B5N5"/>
<dbReference type="CDD" id="cd18787">
    <property type="entry name" value="SF2_C_DEAD"/>
    <property type="match status" value="1"/>
</dbReference>
<feature type="coiled-coil region" evidence="7">
    <location>
        <begin position="391"/>
        <end position="418"/>
    </location>
</feature>
<dbReference type="InterPro" id="IPR050079">
    <property type="entry name" value="DEAD_box_RNA_helicase"/>
</dbReference>
<dbReference type="SMART" id="SM00487">
    <property type="entry name" value="DEXDc"/>
    <property type="match status" value="1"/>
</dbReference>
<keyword evidence="3 11" id="KW-0347">Helicase</keyword>
<dbReference type="InterPro" id="IPR027417">
    <property type="entry name" value="P-loop_NTPase"/>
</dbReference>
<feature type="domain" description="DEAD-box RNA helicase Q" evidence="10">
    <location>
        <begin position="1"/>
        <end position="29"/>
    </location>
</feature>
<comment type="caution">
    <text evidence="11">The sequence shown here is derived from an EMBL/GenBank/DDBJ whole genome shotgun (WGS) entry which is preliminary data.</text>
</comment>
<dbReference type="OrthoDB" id="974172at2"/>
<evidence type="ECO:0000313" key="12">
    <source>
        <dbReference type="Proteomes" id="UP000245466"/>
    </source>
</evidence>
<evidence type="ECO:0000256" key="3">
    <source>
        <dbReference type="ARBA" id="ARBA00022806"/>
    </source>
</evidence>
<dbReference type="GO" id="GO:0003724">
    <property type="term" value="F:RNA helicase activity"/>
    <property type="evidence" value="ECO:0007669"/>
    <property type="project" value="InterPro"/>
</dbReference>
<dbReference type="PROSITE" id="PS51194">
    <property type="entry name" value="HELICASE_CTER"/>
    <property type="match status" value="1"/>
</dbReference>
<evidence type="ECO:0000259" key="8">
    <source>
        <dbReference type="PROSITE" id="PS51192"/>
    </source>
</evidence>
<protein>
    <submittedName>
        <fullName evidence="11">ATP-dependent RNA helicase RhlE</fullName>
    </submittedName>
</protein>
<keyword evidence="2" id="KW-0378">Hydrolase</keyword>
<evidence type="ECO:0000256" key="2">
    <source>
        <dbReference type="ARBA" id="ARBA00022801"/>
    </source>
</evidence>
<dbReference type="RefSeq" id="WP_116541623.1">
    <property type="nucleotide sequence ID" value="NZ_QEKI01000001.1"/>
</dbReference>
<feature type="domain" description="Helicase ATP-binding" evidence="8">
    <location>
        <begin position="32"/>
        <end position="207"/>
    </location>
</feature>
<evidence type="ECO:0000256" key="5">
    <source>
        <dbReference type="ARBA" id="ARBA00038437"/>
    </source>
</evidence>
<comment type="similarity">
    <text evidence="5">Belongs to the DEAD box helicase family.</text>
</comment>
<dbReference type="CDD" id="cd00268">
    <property type="entry name" value="DEADc"/>
    <property type="match status" value="1"/>
</dbReference>
<evidence type="ECO:0000313" key="11">
    <source>
        <dbReference type="EMBL" id="PVY43993.1"/>
    </source>
</evidence>
<feature type="short sequence motif" description="Q motif" evidence="6">
    <location>
        <begin position="1"/>
        <end position="29"/>
    </location>
</feature>
<reference evidence="11 12" key="1">
    <citation type="submission" date="2018-04" db="EMBL/GenBank/DDBJ databases">
        <title>Genomic Encyclopedia of Type Strains, Phase IV (KMG-IV): sequencing the most valuable type-strain genomes for metagenomic binning, comparative biology and taxonomic classification.</title>
        <authorList>
            <person name="Goeker M."/>
        </authorList>
    </citation>
    <scope>NUCLEOTIDE SEQUENCE [LARGE SCALE GENOMIC DNA]</scope>
    <source>
        <strain evidence="11 12">DSM 100231</strain>
    </source>
</reference>
<gene>
    <name evidence="11" type="ORF">C8E01_101355</name>
</gene>
<dbReference type="GO" id="GO:0016787">
    <property type="term" value="F:hydrolase activity"/>
    <property type="evidence" value="ECO:0007669"/>
    <property type="project" value="UniProtKB-KW"/>
</dbReference>
<evidence type="ECO:0000259" key="10">
    <source>
        <dbReference type="PROSITE" id="PS51195"/>
    </source>
</evidence>
<evidence type="ECO:0000259" key="9">
    <source>
        <dbReference type="PROSITE" id="PS51194"/>
    </source>
</evidence>
<dbReference type="InterPro" id="IPR001650">
    <property type="entry name" value="Helicase_C-like"/>
</dbReference>
<dbReference type="GO" id="GO:0003676">
    <property type="term" value="F:nucleic acid binding"/>
    <property type="evidence" value="ECO:0007669"/>
    <property type="project" value="InterPro"/>
</dbReference>
<dbReference type="Pfam" id="PF00270">
    <property type="entry name" value="DEAD"/>
    <property type="match status" value="1"/>
</dbReference>
<dbReference type="InterPro" id="IPR014014">
    <property type="entry name" value="RNA_helicase_DEAD_Q_motif"/>
</dbReference>
<dbReference type="SUPFAM" id="SSF52540">
    <property type="entry name" value="P-loop containing nucleoside triphosphate hydrolases"/>
    <property type="match status" value="1"/>
</dbReference>
<dbReference type="PANTHER" id="PTHR47959">
    <property type="entry name" value="ATP-DEPENDENT RNA HELICASE RHLE-RELATED"/>
    <property type="match status" value="1"/>
</dbReference>
<dbReference type="InterPro" id="IPR011545">
    <property type="entry name" value="DEAD/DEAH_box_helicase_dom"/>
</dbReference>
<keyword evidence="7" id="KW-0175">Coiled coil</keyword>
<organism evidence="11 12">
    <name type="scientific">Pontibacter virosus</name>
    <dbReference type="NCBI Taxonomy" id="1765052"/>
    <lineage>
        <taxon>Bacteria</taxon>
        <taxon>Pseudomonadati</taxon>
        <taxon>Bacteroidota</taxon>
        <taxon>Cytophagia</taxon>
        <taxon>Cytophagales</taxon>
        <taxon>Hymenobacteraceae</taxon>
        <taxon>Pontibacter</taxon>
    </lineage>
</organism>
<keyword evidence="12" id="KW-1185">Reference proteome</keyword>
<evidence type="ECO:0000256" key="4">
    <source>
        <dbReference type="ARBA" id="ARBA00022840"/>
    </source>
</evidence>
<feature type="domain" description="Helicase C-terminal" evidence="9">
    <location>
        <begin position="230"/>
        <end position="378"/>
    </location>
</feature>
<sequence>MKFEDYRISDEIKKSLDKLGFRKPTDIQYKAIPPIMKGEDVLAIAQTGTGKTAAFAIPVLDKLQYAINRRRSDGIKCVVMVPTRELALQITEVFDELGRHTRVKTFCVFGGVEQGPQIAKLEAGIDILVATPGRLFDLVSQGYIRLERVETLVLDEADHMLDLGFIHDIRQLITKLPRKRQTLFFSATINEKIKELAYSLVNKPVRIQISPKDPVSKNVDHSVMYVEMDEKRFFLERVVKENPDKKILAFVRTQVRAERVVAAMERVGIDSVSMHGGKEQKDRTDVMKRFKKGEVKLLIATDVSARGIDIPNVDYVVNYDLPDQPENYVHRVGRTGRGTAKGIAVSFCSEEEKPILDEIQTYLTKDIKVLQLDPEDREATIDFSPEAKFDWKALMKEAEETESKVKAAKAKKAKAKAKKKK</sequence>
<dbReference type="SMART" id="SM00490">
    <property type="entry name" value="HELICc"/>
    <property type="match status" value="1"/>
</dbReference>
<dbReference type="GO" id="GO:0005524">
    <property type="term" value="F:ATP binding"/>
    <property type="evidence" value="ECO:0007669"/>
    <property type="project" value="UniProtKB-KW"/>
</dbReference>
<name>A0A2U1B5N5_9BACT</name>
<proteinExistence type="inferred from homology"/>
<accession>A0A2U1B5N5</accession>
<dbReference type="Proteomes" id="UP000245466">
    <property type="component" value="Unassembled WGS sequence"/>
</dbReference>
<dbReference type="InterPro" id="IPR014001">
    <property type="entry name" value="Helicase_ATP-bd"/>
</dbReference>
<dbReference type="PROSITE" id="PS51192">
    <property type="entry name" value="HELICASE_ATP_BIND_1"/>
    <property type="match status" value="1"/>
</dbReference>
<dbReference type="InterPro" id="IPR044742">
    <property type="entry name" value="DEAD/DEAH_RhlB"/>
</dbReference>
<evidence type="ECO:0000256" key="7">
    <source>
        <dbReference type="SAM" id="Coils"/>
    </source>
</evidence>
<dbReference type="PROSITE" id="PS51195">
    <property type="entry name" value="Q_MOTIF"/>
    <property type="match status" value="1"/>
</dbReference>
<evidence type="ECO:0000256" key="6">
    <source>
        <dbReference type="PROSITE-ProRule" id="PRU00552"/>
    </source>
</evidence>
<keyword evidence="4" id="KW-0067">ATP-binding</keyword>
<dbReference type="GO" id="GO:0005829">
    <property type="term" value="C:cytosol"/>
    <property type="evidence" value="ECO:0007669"/>
    <property type="project" value="TreeGrafter"/>
</dbReference>
<dbReference type="Gene3D" id="3.40.50.300">
    <property type="entry name" value="P-loop containing nucleotide triphosphate hydrolases"/>
    <property type="match status" value="2"/>
</dbReference>
<keyword evidence="1" id="KW-0547">Nucleotide-binding</keyword>
<evidence type="ECO:0000256" key="1">
    <source>
        <dbReference type="ARBA" id="ARBA00022741"/>
    </source>
</evidence>
<dbReference type="EMBL" id="QEKI01000001">
    <property type="protein sequence ID" value="PVY43993.1"/>
    <property type="molecule type" value="Genomic_DNA"/>
</dbReference>
<dbReference type="Pfam" id="PF00271">
    <property type="entry name" value="Helicase_C"/>
    <property type="match status" value="1"/>
</dbReference>